<dbReference type="RefSeq" id="WP_301143351.1">
    <property type="nucleotide sequence ID" value="NZ_JAUHQA010000001.1"/>
</dbReference>
<feature type="region of interest" description="Disordered" evidence="2">
    <location>
        <begin position="180"/>
        <end position="204"/>
    </location>
</feature>
<dbReference type="Pfam" id="PF13411">
    <property type="entry name" value="MerR_1"/>
    <property type="match status" value="1"/>
</dbReference>
<dbReference type="SMART" id="SM00422">
    <property type="entry name" value="HTH_MERR"/>
    <property type="match status" value="1"/>
</dbReference>
<proteinExistence type="predicted"/>
<dbReference type="InterPro" id="IPR009061">
    <property type="entry name" value="DNA-bd_dom_put_sf"/>
</dbReference>
<evidence type="ECO:0000313" key="5">
    <source>
        <dbReference type="Proteomes" id="UP001172708"/>
    </source>
</evidence>
<dbReference type="InterPro" id="IPR047057">
    <property type="entry name" value="MerR_fam"/>
</dbReference>
<gene>
    <name evidence="4" type="ORF">QQX02_11965</name>
</gene>
<reference evidence="4" key="1">
    <citation type="submission" date="2023-06" db="EMBL/GenBank/DDBJ databases">
        <title>Egi l300058.</title>
        <authorList>
            <person name="Gao L."/>
            <person name="Fang B.-Z."/>
            <person name="Li W.-J."/>
        </authorList>
    </citation>
    <scope>NUCLEOTIDE SEQUENCE</scope>
    <source>
        <strain evidence="4">EGI L300058</strain>
    </source>
</reference>
<feature type="domain" description="HTH merR-type" evidence="3">
    <location>
        <begin position="2"/>
        <end position="71"/>
    </location>
</feature>
<name>A0ABT8GL26_9MICO</name>
<comment type="caution">
    <text evidence="4">The sequence shown here is derived from an EMBL/GenBank/DDBJ whole genome shotgun (WGS) entry which is preliminary data.</text>
</comment>
<feature type="region of interest" description="Disordered" evidence="2">
    <location>
        <begin position="247"/>
        <end position="273"/>
    </location>
</feature>
<organism evidence="4 5">
    <name type="scientific">Demequina muriae</name>
    <dbReference type="NCBI Taxonomy" id="3051664"/>
    <lineage>
        <taxon>Bacteria</taxon>
        <taxon>Bacillati</taxon>
        <taxon>Actinomycetota</taxon>
        <taxon>Actinomycetes</taxon>
        <taxon>Micrococcales</taxon>
        <taxon>Demequinaceae</taxon>
        <taxon>Demequina</taxon>
    </lineage>
</organism>
<keyword evidence="5" id="KW-1185">Reference proteome</keyword>
<evidence type="ECO:0000259" key="3">
    <source>
        <dbReference type="PROSITE" id="PS50937"/>
    </source>
</evidence>
<dbReference type="Proteomes" id="UP001172708">
    <property type="component" value="Unassembled WGS sequence"/>
</dbReference>
<dbReference type="Gene3D" id="1.10.1660.10">
    <property type="match status" value="1"/>
</dbReference>
<evidence type="ECO:0000313" key="4">
    <source>
        <dbReference type="EMBL" id="MDN4481636.1"/>
    </source>
</evidence>
<dbReference type="GO" id="GO:0003677">
    <property type="term" value="F:DNA binding"/>
    <property type="evidence" value="ECO:0007669"/>
    <property type="project" value="UniProtKB-KW"/>
</dbReference>
<evidence type="ECO:0000256" key="1">
    <source>
        <dbReference type="ARBA" id="ARBA00023125"/>
    </source>
</evidence>
<dbReference type="PANTHER" id="PTHR30204:SF93">
    <property type="entry name" value="HTH MERR-TYPE DOMAIN-CONTAINING PROTEIN"/>
    <property type="match status" value="1"/>
</dbReference>
<keyword evidence="1 4" id="KW-0238">DNA-binding</keyword>
<dbReference type="PROSITE" id="PS50937">
    <property type="entry name" value="HTH_MERR_2"/>
    <property type="match status" value="1"/>
</dbReference>
<dbReference type="EMBL" id="JAUHQA010000001">
    <property type="protein sequence ID" value="MDN4481636.1"/>
    <property type="molecule type" value="Genomic_DNA"/>
</dbReference>
<protein>
    <submittedName>
        <fullName evidence="4">MerR family DNA-binding transcriptional regulator</fullName>
    </submittedName>
</protein>
<dbReference type="PANTHER" id="PTHR30204">
    <property type="entry name" value="REDOX-CYCLING DRUG-SENSING TRANSCRIPTIONAL ACTIVATOR SOXR"/>
    <property type="match status" value="1"/>
</dbReference>
<dbReference type="SUPFAM" id="SSF46955">
    <property type="entry name" value="Putative DNA-binding domain"/>
    <property type="match status" value="1"/>
</dbReference>
<evidence type="ECO:0000256" key="2">
    <source>
        <dbReference type="SAM" id="MobiDB-lite"/>
    </source>
</evidence>
<dbReference type="InterPro" id="IPR000551">
    <property type="entry name" value="MerR-type_HTH_dom"/>
</dbReference>
<accession>A0ABT8GL26</accession>
<sequence>MTWSTRELAEMAGTTVNTVRHYHALGLLEPPSRTCNGYKQYEVRHLVTLTRVRRLAELGVPLAQVGAIALRAGAAPSALLRLDAELRSHIRTLRRARKDIAAIVRDHAPADSPRGFERVASQLSEADLSYLHILTRLHDGHESLSVLRDMIDTESQEVRDQLGGLRLDASAASRQRLAERMTADGAQWRSPTRPWLGSRTETQRERDVPMDRILDEALTELYTPAQRDVLMRADAVCTRLPARASRLPSRIEDTDSQQSSRSAEQWLAPAGGA</sequence>